<evidence type="ECO:0000256" key="3">
    <source>
        <dbReference type="ARBA" id="ARBA00023002"/>
    </source>
</evidence>
<evidence type="ECO:0000313" key="6">
    <source>
        <dbReference type="EMBL" id="GLB81992.1"/>
    </source>
</evidence>
<gene>
    <name evidence="7" type="ORF">Mkiyose1413_21260</name>
    <name evidence="6" type="ORF">SRL2020028_12480</name>
</gene>
<dbReference type="Gene3D" id="1.10.405.10">
    <property type="entry name" value="Guanine Nucleotide Dissociation Inhibitor, domain 1"/>
    <property type="match status" value="1"/>
</dbReference>
<sequence>MTDCATVAVVGAGMSGLVAARDLHRQGIDVVVLEAADRVGGRMMGETSALGSRLDLGGQWIGHGHHRFAALAAELGTTKFDMRTPKSPAILDGGHAVSLLSPPVLMAFAALAGVEAMSRLPAPDRWDTTTVEDWLRRVPSSRARRLLELITVVSSTADPDRCSIRALISLIRYEGGLTKMLKTKGGAQESLLVEAAATLPERLAADLGERVYTGCGVTAVRQGADEVSLATSTGQVRAARAVITVPPPMARRIAFEPALPPERIALQRSTYMGSVFKAIAVYDTPFWRARTHAECLVLGDPGFAVFDSSPPDGPGHLCLLVAGPDARALDTDTDRRATLLGQLRAHLGPQVVQPASWHEKAWHSDSFVGGGYIALPDKGTRAGFLPFSSQPSGHIHWAGAETAAEHAGYIDGAIEAGARAAREVAESLQGAGAT</sequence>
<evidence type="ECO:0000256" key="1">
    <source>
        <dbReference type="ARBA" id="ARBA00001974"/>
    </source>
</evidence>
<keyword evidence="3" id="KW-0560">Oxidoreductase</keyword>
<dbReference type="AlphaFoldDB" id="A0A9P3UXK1"/>
<dbReference type="SUPFAM" id="SSF54373">
    <property type="entry name" value="FAD-linked reductases, C-terminal domain"/>
    <property type="match status" value="1"/>
</dbReference>
<reference evidence="7" key="1">
    <citation type="submission" date="2022-08" db="EMBL/GenBank/DDBJ databases">
        <title>Mycobacterium kiyosense sp. nov., scotochromogenic slow-glowing species isolated from respiratory specimens.</title>
        <authorList>
            <person name="Fukano H."/>
            <person name="Kazumi Y."/>
            <person name="Sakagami N."/>
            <person name="Ato M."/>
            <person name="Mitarai S."/>
            <person name="Hoshino Y."/>
        </authorList>
    </citation>
    <scope>NUCLEOTIDE SEQUENCE</scope>
    <source>
        <strain evidence="7">1413</strain>
        <strain evidence="6">SRL2020-028</strain>
    </source>
</reference>
<feature type="binding site" evidence="4">
    <location>
        <begin position="34"/>
        <end position="35"/>
    </location>
    <ligand>
        <name>FAD</name>
        <dbReference type="ChEBI" id="CHEBI:57692"/>
    </ligand>
</feature>
<evidence type="ECO:0000256" key="4">
    <source>
        <dbReference type="PIRSR" id="PIRSR601613-1"/>
    </source>
</evidence>
<dbReference type="Proteomes" id="UP001064782">
    <property type="component" value="Unassembled WGS sequence"/>
</dbReference>
<feature type="binding site" evidence="4">
    <location>
        <position position="15"/>
    </location>
    <ligand>
        <name>FAD</name>
        <dbReference type="ChEBI" id="CHEBI:57692"/>
    </ligand>
</feature>
<feature type="binding site" evidence="4">
    <location>
        <position position="401"/>
    </location>
    <ligand>
        <name>FAD</name>
        <dbReference type="ChEBI" id="CHEBI:57692"/>
    </ligand>
</feature>
<dbReference type="Proteomes" id="UP001165663">
    <property type="component" value="Unassembled WGS sequence"/>
</dbReference>
<evidence type="ECO:0000313" key="7">
    <source>
        <dbReference type="EMBL" id="GLD30243.1"/>
    </source>
</evidence>
<dbReference type="InterPro" id="IPR002937">
    <property type="entry name" value="Amino_oxidase"/>
</dbReference>
<dbReference type="EMBL" id="BRXE01000008">
    <property type="protein sequence ID" value="GLB81992.1"/>
    <property type="molecule type" value="Genomic_DNA"/>
</dbReference>
<dbReference type="SUPFAM" id="SSF51905">
    <property type="entry name" value="FAD/NAD(P)-binding domain"/>
    <property type="match status" value="1"/>
</dbReference>
<evidence type="ECO:0000256" key="2">
    <source>
        <dbReference type="ARBA" id="ARBA00005995"/>
    </source>
</evidence>
<accession>A0A9P3UXK1</accession>
<feature type="binding site" evidence="4">
    <location>
        <position position="217"/>
    </location>
    <ligand>
        <name>FAD</name>
        <dbReference type="ChEBI" id="CHEBI:57692"/>
    </ligand>
</feature>
<dbReference type="GO" id="GO:0016491">
    <property type="term" value="F:oxidoreductase activity"/>
    <property type="evidence" value="ECO:0007669"/>
    <property type="project" value="UniProtKB-KW"/>
</dbReference>
<organism evidence="7 8">
    <name type="scientific">Mycobacterium kiyosense</name>
    <dbReference type="NCBI Taxonomy" id="2871094"/>
    <lineage>
        <taxon>Bacteria</taxon>
        <taxon>Bacillati</taxon>
        <taxon>Actinomycetota</taxon>
        <taxon>Actinomycetes</taxon>
        <taxon>Mycobacteriales</taxon>
        <taxon>Mycobacteriaceae</taxon>
        <taxon>Mycobacterium</taxon>
    </lineage>
</organism>
<keyword evidence="8" id="KW-1185">Reference proteome</keyword>
<dbReference type="Gene3D" id="3.90.660.10">
    <property type="match status" value="1"/>
</dbReference>
<dbReference type="PANTHER" id="PTHR43563">
    <property type="entry name" value="AMINE OXIDASE"/>
    <property type="match status" value="1"/>
</dbReference>
<evidence type="ECO:0000259" key="5">
    <source>
        <dbReference type="Pfam" id="PF01593"/>
    </source>
</evidence>
<dbReference type="RefSeq" id="WP_238305621.1">
    <property type="nucleotide sequence ID" value="NZ_BRXE01000008.1"/>
</dbReference>
<comment type="caution">
    <text evidence="7">The sequence shown here is derived from an EMBL/GenBank/DDBJ whole genome shotgun (WGS) entry which is preliminary data.</text>
</comment>
<comment type="similarity">
    <text evidence="2">Belongs to the flavin monoamine oxidase family.</text>
</comment>
<proteinExistence type="inferred from homology"/>
<dbReference type="Pfam" id="PF01593">
    <property type="entry name" value="Amino_oxidase"/>
    <property type="match status" value="1"/>
</dbReference>
<evidence type="ECO:0000313" key="8">
    <source>
        <dbReference type="Proteomes" id="UP001064782"/>
    </source>
</evidence>
<name>A0A9P3UXK1_9MYCO</name>
<comment type="cofactor">
    <cofactor evidence="1">
        <name>FAD</name>
        <dbReference type="ChEBI" id="CHEBI:57692"/>
    </cofactor>
</comment>
<dbReference type="PRINTS" id="PR00757">
    <property type="entry name" value="AMINEOXDASEF"/>
</dbReference>
<dbReference type="InterPro" id="IPR050703">
    <property type="entry name" value="Flavin_MAO"/>
</dbReference>
<dbReference type="PANTHER" id="PTHR43563:SF1">
    <property type="entry name" value="AMINE OXIDASE [FLAVIN-CONTAINING] B"/>
    <property type="match status" value="1"/>
</dbReference>
<dbReference type="InterPro" id="IPR036188">
    <property type="entry name" value="FAD/NAD-bd_sf"/>
</dbReference>
<protein>
    <submittedName>
        <fullName evidence="7">Monoamine oxidase</fullName>
    </submittedName>
</protein>
<dbReference type="Gene3D" id="3.50.50.60">
    <property type="entry name" value="FAD/NAD(P)-binding domain"/>
    <property type="match status" value="1"/>
</dbReference>
<dbReference type="EMBL" id="BRZI01000012">
    <property type="protein sequence ID" value="GLD30243.1"/>
    <property type="molecule type" value="Genomic_DNA"/>
</dbReference>
<feature type="domain" description="Amine oxidase" evidence="5">
    <location>
        <begin position="14"/>
        <end position="424"/>
    </location>
</feature>
<dbReference type="InterPro" id="IPR001613">
    <property type="entry name" value="Flavin_amine_oxidase"/>
</dbReference>